<keyword evidence="6 10" id="KW-0378">Hydrolase</keyword>
<comment type="caution">
    <text evidence="10">Lacks conserved residue(s) required for the propagation of feature annotation.</text>
</comment>
<organism evidence="14 15">
    <name type="scientific">Mycoplasma miroungirhinis</name>
    <dbReference type="NCBI Taxonomy" id="754516"/>
    <lineage>
        <taxon>Bacteria</taxon>
        <taxon>Bacillati</taxon>
        <taxon>Mycoplasmatota</taxon>
        <taxon>Mollicutes</taxon>
        <taxon>Mycoplasmataceae</taxon>
        <taxon>Mycoplasma</taxon>
    </lineage>
</organism>
<evidence type="ECO:0000259" key="13">
    <source>
        <dbReference type="PROSITE" id="PS51709"/>
    </source>
</evidence>
<dbReference type="GO" id="GO:0005829">
    <property type="term" value="C:cytosol"/>
    <property type="evidence" value="ECO:0007669"/>
    <property type="project" value="TreeGrafter"/>
</dbReference>
<dbReference type="InterPro" id="IPR004520">
    <property type="entry name" value="GTPase_MnmE"/>
</dbReference>
<dbReference type="CDD" id="cd14858">
    <property type="entry name" value="TrmE_N"/>
    <property type="match status" value="1"/>
</dbReference>
<dbReference type="KEGG" id="mmio:HLA92_02785"/>
<protein>
    <recommendedName>
        <fullName evidence="10">tRNA modification GTPase MnmE</fullName>
        <ecNumber evidence="10">3.6.-.-</ecNumber>
    </recommendedName>
</protein>
<keyword evidence="9 10" id="KW-0342">GTP-binding</keyword>
<feature type="binding site" evidence="10">
    <location>
        <position position="243"/>
    </location>
    <ligand>
        <name>K(+)</name>
        <dbReference type="ChEBI" id="CHEBI:29103"/>
    </ligand>
</feature>
<evidence type="ECO:0000256" key="3">
    <source>
        <dbReference type="ARBA" id="ARBA00022694"/>
    </source>
</evidence>
<evidence type="ECO:0000256" key="7">
    <source>
        <dbReference type="ARBA" id="ARBA00022842"/>
    </source>
</evidence>
<evidence type="ECO:0000256" key="2">
    <source>
        <dbReference type="ARBA" id="ARBA00022490"/>
    </source>
</evidence>
<feature type="binding site" evidence="10">
    <location>
        <position position="249"/>
    </location>
    <ligand>
        <name>Mg(2+)</name>
        <dbReference type="ChEBI" id="CHEBI:18420"/>
    </ligand>
</feature>
<dbReference type="Pfam" id="PF10396">
    <property type="entry name" value="TrmE_N"/>
    <property type="match status" value="1"/>
</dbReference>
<comment type="function">
    <text evidence="10">Exhibits a very high intrinsic GTPase hydrolysis rate. Involved in the addition of a carboxymethylaminomethyl (cmnm) group at the wobble position (U34) of certain tRNAs, forming tRNA-cmnm(5)s(2)U34.</text>
</comment>
<gene>
    <name evidence="10 14" type="primary">mnmE</name>
    <name evidence="10" type="synonym">trmE</name>
    <name evidence="14" type="ORF">HLA92_02785</name>
</gene>
<keyword evidence="8 10" id="KW-0630">Potassium</keyword>
<dbReference type="Gene3D" id="1.20.120.430">
    <property type="entry name" value="tRNA modification GTPase MnmE domain 2"/>
    <property type="match status" value="1"/>
</dbReference>
<keyword evidence="15" id="KW-1185">Reference proteome</keyword>
<dbReference type="NCBIfam" id="TIGR00450">
    <property type="entry name" value="mnmE_trmE_thdF"/>
    <property type="match status" value="1"/>
</dbReference>
<comment type="subunit">
    <text evidence="10">Homodimer. Heterotetramer of two MnmE and two MnmG subunits.</text>
</comment>
<dbReference type="InterPro" id="IPR027266">
    <property type="entry name" value="TrmE/GcvT-like"/>
</dbReference>
<dbReference type="SUPFAM" id="SSF52540">
    <property type="entry name" value="P-loop containing nucleoside triphosphate hydrolases"/>
    <property type="match status" value="1"/>
</dbReference>
<sequence length="439" mass="48932">MWDTIAAISSGKINQAISIIRITGPEAINIIKKIFTGKEGKNKEITFGFIKNNEQIIDEVLVAWFPGKNNYIGEDTIEINCHGGIIVSNIILELILSYGARLANPGEFSRRAYLNGKIDLVKAEAINDLIHAQTKKQAQLSIKKFDNKFSSLINDFLNKITYLIGNLEVNIDYPEIQDIEQLTSNIVKPILNNLILDITKIISVSENASKIYEGIKVAIVGKPNVGKSSLLNALIKESKAIVTDIAGTTRDIVEGSFQIDGILFKLIDTAGIRKTEDKIEKIGIEKAKQIIESSDIVIHVIDSNNKIDEEDEEIKNSSQFKKYIRVYNKNDILQIKDQDKIKISALNNDLDELEKALVENYKDIDLDSDYLIYNTRQLASIKSAKINLEQALEGLDNGFGPEVVIIDITEAWKDIASIVGKDSSEDLLTTIFSNFCLGK</sequence>
<keyword evidence="12" id="KW-0175">Coiled coil</keyword>
<feature type="coiled-coil region" evidence="12">
    <location>
        <begin position="336"/>
        <end position="363"/>
    </location>
</feature>
<dbReference type="RefSeq" id="WP_212751818.1">
    <property type="nucleotide sequence ID" value="NZ_CP053097.1"/>
</dbReference>
<dbReference type="PANTHER" id="PTHR42714">
    <property type="entry name" value="TRNA MODIFICATION GTPASE GTPBP3"/>
    <property type="match status" value="1"/>
</dbReference>
<dbReference type="InterPro" id="IPR005225">
    <property type="entry name" value="Small_GTP-bd"/>
</dbReference>
<keyword evidence="7 10" id="KW-0460">Magnesium</keyword>
<dbReference type="CDD" id="cd04164">
    <property type="entry name" value="trmE"/>
    <property type="match status" value="1"/>
</dbReference>
<dbReference type="GO" id="GO:0003924">
    <property type="term" value="F:GTPase activity"/>
    <property type="evidence" value="ECO:0007669"/>
    <property type="project" value="UniProtKB-UniRule"/>
</dbReference>
<dbReference type="HAMAP" id="MF_00379">
    <property type="entry name" value="GTPase_MnmE"/>
    <property type="match status" value="1"/>
</dbReference>
<dbReference type="PROSITE" id="PS51709">
    <property type="entry name" value="G_TRME"/>
    <property type="match status" value="1"/>
</dbReference>
<feature type="domain" description="TrmE-type G" evidence="13">
    <location>
        <begin position="214"/>
        <end position="362"/>
    </location>
</feature>
<dbReference type="InterPro" id="IPR006073">
    <property type="entry name" value="GTP-bd"/>
</dbReference>
<evidence type="ECO:0000256" key="4">
    <source>
        <dbReference type="ARBA" id="ARBA00022723"/>
    </source>
</evidence>
<feature type="binding site" evidence="10">
    <location>
        <begin position="224"/>
        <end position="229"/>
    </location>
    <ligand>
        <name>GTP</name>
        <dbReference type="ChEBI" id="CHEBI:37565"/>
    </ligand>
</feature>
<comment type="subcellular location">
    <subcellularLocation>
        <location evidence="10">Cytoplasm</location>
    </subcellularLocation>
</comment>
<keyword evidence="2 10" id="KW-0963">Cytoplasm</keyword>
<evidence type="ECO:0000256" key="8">
    <source>
        <dbReference type="ARBA" id="ARBA00022958"/>
    </source>
</evidence>
<dbReference type="Gene3D" id="3.30.1360.120">
    <property type="entry name" value="Probable tRNA modification gtpase trme, domain 1"/>
    <property type="match status" value="1"/>
</dbReference>
<dbReference type="AlphaFoldDB" id="A0A6M4JIM8"/>
<dbReference type="FunFam" id="3.40.50.300:FF:001376">
    <property type="entry name" value="tRNA modification GTPase MnmE"/>
    <property type="match status" value="1"/>
</dbReference>
<accession>A0A6M4JIM8</accession>
<dbReference type="InterPro" id="IPR018948">
    <property type="entry name" value="GTP-bd_TrmE_N"/>
</dbReference>
<evidence type="ECO:0000256" key="11">
    <source>
        <dbReference type="RuleBase" id="RU003313"/>
    </source>
</evidence>
<evidence type="ECO:0000313" key="14">
    <source>
        <dbReference type="EMBL" id="QJR44341.1"/>
    </source>
</evidence>
<feature type="binding site" evidence="10">
    <location>
        <position position="248"/>
    </location>
    <ligand>
        <name>K(+)</name>
        <dbReference type="ChEBI" id="CHEBI:29103"/>
    </ligand>
</feature>
<name>A0A6M4JIM8_9MOLU</name>
<evidence type="ECO:0000256" key="5">
    <source>
        <dbReference type="ARBA" id="ARBA00022741"/>
    </source>
</evidence>
<dbReference type="GO" id="GO:0046872">
    <property type="term" value="F:metal ion binding"/>
    <property type="evidence" value="ECO:0007669"/>
    <property type="project" value="UniProtKB-KW"/>
</dbReference>
<evidence type="ECO:0000256" key="1">
    <source>
        <dbReference type="ARBA" id="ARBA00011043"/>
    </source>
</evidence>
<evidence type="ECO:0000256" key="9">
    <source>
        <dbReference type="ARBA" id="ARBA00023134"/>
    </source>
</evidence>
<dbReference type="InterPro" id="IPR025867">
    <property type="entry name" value="MnmE_helical"/>
</dbReference>
<dbReference type="Pfam" id="PF12631">
    <property type="entry name" value="MnmE_helical"/>
    <property type="match status" value="1"/>
</dbReference>
<dbReference type="GO" id="GO:0002098">
    <property type="term" value="P:tRNA wobble uridine modification"/>
    <property type="evidence" value="ECO:0007669"/>
    <property type="project" value="TreeGrafter"/>
</dbReference>
<feature type="binding site" evidence="10">
    <location>
        <position position="245"/>
    </location>
    <ligand>
        <name>K(+)</name>
        <dbReference type="ChEBI" id="CHEBI:29103"/>
    </ligand>
</feature>
<evidence type="ECO:0000256" key="6">
    <source>
        <dbReference type="ARBA" id="ARBA00022801"/>
    </source>
</evidence>
<dbReference type="NCBIfam" id="TIGR00231">
    <property type="entry name" value="small_GTP"/>
    <property type="match status" value="1"/>
</dbReference>
<proteinExistence type="inferred from homology"/>
<feature type="binding site" evidence="10">
    <location>
        <position position="21"/>
    </location>
    <ligand>
        <name>(6S)-5-formyl-5,6,7,8-tetrahydrofolate</name>
        <dbReference type="ChEBI" id="CHEBI:57457"/>
    </ligand>
</feature>
<comment type="cofactor">
    <cofactor evidence="10">
        <name>K(+)</name>
        <dbReference type="ChEBI" id="CHEBI:29103"/>
    </cofactor>
    <text evidence="10">Binds 1 potassium ion per subunit.</text>
</comment>
<evidence type="ECO:0000313" key="15">
    <source>
        <dbReference type="Proteomes" id="UP000502118"/>
    </source>
</evidence>
<evidence type="ECO:0000256" key="10">
    <source>
        <dbReference type="HAMAP-Rule" id="MF_00379"/>
    </source>
</evidence>
<dbReference type="PANTHER" id="PTHR42714:SF2">
    <property type="entry name" value="TRNA MODIFICATION GTPASE GTPBP3, MITOCHONDRIAL"/>
    <property type="match status" value="1"/>
</dbReference>
<feature type="binding site" evidence="10">
    <location>
        <position position="117"/>
    </location>
    <ligand>
        <name>(6S)-5-formyl-5,6,7,8-tetrahydrofolate</name>
        <dbReference type="ChEBI" id="CHEBI:57457"/>
    </ligand>
</feature>
<dbReference type="Gene3D" id="3.40.50.300">
    <property type="entry name" value="P-loop containing nucleotide triphosphate hydrolases"/>
    <property type="match status" value="1"/>
</dbReference>
<dbReference type="Pfam" id="PF01926">
    <property type="entry name" value="MMR_HSR1"/>
    <property type="match status" value="1"/>
</dbReference>
<dbReference type="GO" id="GO:0030488">
    <property type="term" value="P:tRNA methylation"/>
    <property type="evidence" value="ECO:0007669"/>
    <property type="project" value="TreeGrafter"/>
</dbReference>
<keyword evidence="5 10" id="KW-0547">Nucleotide-binding</keyword>
<dbReference type="PRINTS" id="PR00326">
    <property type="entry name" value="GTP1OBG"/>
</dbReference>
<comment type="similarity">
    <text evidence="1 10 11">Belongs to the TRAFAC class TrmE-Era-EngA-EngB-Septin-like GTPase superfamily. TrmE GTPase family.</text>
</comment>
<feature type="binding site" evidence="10">
    <location>
        <position position="78"/>
    </location>
    <ligand>
        <name>(6S)-5-formyl-5,6,7,8-tetrahydrofolate</name>
        <dbReference type="ChEBI" id="CHEBI:57457"/>
    </ligand>
</feature>
<feature type="binding site" evidence="10">
    <location>
        <begin position="243"/>
        <end position="249"/>
    </location>
    <ligand>
        <name>GTP</name>
        <dbReference type="ChEBI" id="CHEBI:37565"/>
    </ligand>
</feature>
<dbReference type="EC" id="3.6.-.-" evidence="10"/>
<keyword evidence="3 10" id="KW-0819">tRNA processing</keyword>
<feature type="binding site" evidence="10">
    <location>
        <position position="439"/>
    </location>
    <ligand>
        <name>(6S)-5-formyl-5,6,7,8-tetrahydrofolate</name>
        <dbReference type="ChEBI" id="CHEBI:57457"/>
    </ligand>
</feature>
<dbReference type="GO" id="GO:0005525">
    <property type="term" value="F:GTP binding"/>
    <property type="evidence" value="ECO:0007669"/>
    <property type="project" value="UniProtKB-UniRule"/>
</dbReference>
<dbReference type="InterPro" id="IPR027417">
    <property type="entry name" value="P-loop_NTPase"/>
</dbReference>
<feature type="binding site" evidence="10">
    <location>
        <position position="228"/>
    </location>
    <ligand>
        <name>Mg(2+)</name>
        <dbReference type="ChEBI" id="CHEBI:18420"/>
    </ligand>
</feature>
<dbReference type="InterPro" id="IPR027368">
    <property type="entry name" value="MnmE_dom2"/>
</dbReference>
<dbReference type="Proteomes" id="UP000502118">
    <property type="component" value="Chromosome"/>
</dbReference>
<evidence type="ECO:0000256" key="12">
    <source>
        <dbReference type="SAM" id="Coils"/>
    </source>
</evidence>
<dbReference type="InterPro" id="IPR031168">
    <property type="entry name" value="G_TrmE"/>
</dbReference>
<dbReference type="EMBL" id="CP053097">
    <property type="protein sequence ID" value="QJR44341.1"/>
    <property type="molecule type" value="Genomic_DNA"/>
</dbReference>
<reference evidence="14 15" key="1">
    <citation type="submission" date="2020-05" db="EMBL/GenBank/DDBJ databases">
        <title>Novel Mycoplasma species detected in Mirounga angustirostris (northern elephant seal) from the USA.</title>
        <authorList>
            <person name="Volokhov D.V."/>
        </authorList>
    </citation>
    <scope>NUCLEOTIDE SEQUENCE [LARGE SCALE GENOMIC DNA]</scope>
    <source>
        <strain evidence="14 15">Mirounga ES2806-NAS</strain>
    </source>
</reference>
<feature type="binding site" evidence="10">
    <location>
        <position position="224"/>
    </location>
    <ligand>
        <name>K(+)</name>
        <dbReference type="ChEBI" id="CHEBI:29103"/>
    </ligand>
</feature>
<feature type="binding site" evidence="10">
    <location>
        <begin position="268"/>
        <end position="271"/>
    </location>
    <ligand>
        <name>GTP</name>
        <dbReference type="ChEBI" id="CHEBI:37565"/>
    </ligand>
</feature>
<keyword evidence="4 10" id="KW-0479">Metal-binding</keyword>